<sequence length="531" mass="60001">MSRDWSQPLTEPLPAPSTPEEWAACLADPWWRICSGVLYKIMVKGDDQDDTEIGQLEPFLPNVNQLRFLHRFHYRNTILKARQLGFTTFAAIWGLDRALWTKNQRCGIIAQDQDTASAILKDKVLLAYENMPQHITDAMGFKNRTAKELHFAHNNSSMRVATSMRGGTIHFLHVSELGKISATYPAKAKEVQTGSLPAVPAAGIATIESTAEGAEGLFFDMTSRAEALAISNTPLNKGDYKFHFFPWFMEPGYRADPARVRISLKQHEYFDKLEAETGHSIDMHQRAWYVIKLEADFSGDQQMMQQEMPSTPAEAWSRSTAGTFLTPQITAARAAGRIGKVPHVASLPVHTFWDIGGSDGTGIWMGQQVGLSMHMIRYLEDWSKGYAHFINQIESHGYVLGDHYLPHDAAAERQGKDGLYSPLSMLQDLRPRWRFHIVPRIHDFTAGITILRERFNELWIDAEGCKEGITHLELYRKRFNTSTKTFADEPQKHDGHSEAPDALRQWAQGFTPSHATGERKKPVRRRSGLTA</sequence>
<comment type="caution">
    <text evidence="2">The sequence shown here is derived from an EMBL/GenBank/DDBJ whole genome shotgun (WGS) entry which is preliminary data.</text>
</comment>
<protein>
    <submittedName>
        <fullName evidence="2">Terminase</fullName>
    </submittedName>
</protein>
<organism evidence="2 3">
    <name type="scientific">Paracoccus hibiscisoli</name>
    <dbReference type="NCBI Taxonomy" id="2023261"/>
    <lineage>
        <taxon>Bacteria</taxon>
        <taxon>Pseudomonadati</taxon>
        <taxon>Pseudomonadota</taxon>
        <taxon>Alphaproteobacteria</taxon>
        <taxon>Rhodobacterales</taxon>
        <taxon>Paracoccaceae</taxon>
        <taxon>Paracoccus</taxon>
    </lineage>
</organism>
<proteinExistence type="predicted"/>
<dbReference type="RefSeq" id="WP_136855746.1">
    <property type="nucleotide sequence ID" value="NZ_SUNH01000007.1"/>
</dbReference>
<name>A0A4U0QUL0_9RHOB</name>
<dbReference type="InterPro" id="IPR027417">
    <property type="entry name" value="P-loop_NTPase"/>
</dbReference>
<keyword evidence="3" id="KW-1185">Reference proteome</keyword>
<accession>A0A4U0QUL0</accession>
<dbReference type="EMBL" id="SUNH01000007">
    <property type="protein sequence ID" value="TJZ85821.1"/>
    <property type="molecule type" value="Genomic_DNA"/>
</dbReference>
<dbReference type="AlphaFoldDB" id="A0A4U0QUL0"/>
<dbReference type="Proteomes" id="UP000306223">
    <property type="component" value="Unassembled WGS sequence"/>
</dbReference>
<dbReference type="OrthoDB" id="479677at2"/>
<reference evidence="2 3" key="1">
    <citation type="submission" date="2019-04" db="EMBL/GenBank/DDBJ databases">
        <authorList>
            <person name="Li J."/>
        </authorList>
    </citation>
    <scope>NUCLEOTIDE SEQUENCE [LARGE SCALE GENOMIC DNA]</scope>
    <source>
        <strain evidence="2 3">CCTCC AB2016182</strain>
    </source>
</reference>
<evidence type="ECO:0000313" key="2">
    <source>
        <dbReference type="EMBL" id="TJZ85821.1"/>
    </source>
</evidence>
<feature type="compositionally biased region" description="Basic residues" evidence="1">
    <location>
        <begin position="521"/>
        <end position="531"/>
    </location>
</feature>
<dbReference type="Gene3D" id="3.40.50.300">
    <property type="entry name" value="P-loop containing nucleotide triphosphate hydrolases"/>
    <property type="match status" value="1"/>
</dbReference>
<evidence type="ECO:0000256" key="1">
    <source>
        <dbReference type="SAM" id="MobiDB-lite"/>
    </source>
</evidence>
<feature type="compositionally biased region" description="Basic and acidic residues" evidence="1">
    <location>
        <begin position="486"/>
        <end position="501"/>
    </location>
</feature>
<evidence type="ECO:0000313" key="3">
    <source>
        <dbReference type="Proteomes" id="UP000306223"/>
    </source>
</evidence>
<feature type="region of interest" description="Disordered" evidence="1">
    <location>
        <begin position="485"/>
        <end position="531"/>
    </location>
</feature>
<gene>
    <name evidence="2" type="ORF">FA740_05320</name>
</gene>